<dbReference type="RefSeq" id="WP_165126501.1">
    <property type="nucleotide sequence ID" value="NZ_CP088285.1"/>
</dbReference>
<evidence type="ECO:0000313" key="3">
    <source>
        <dbReference type="Proteomes" id="UP001432046"/>
    </source>
</evidence>
<name>A0A973ZXA0_9BRAD</name>
<keyword evidence="3" id="KW-1185">Reference proteome</keyword>
<dbReference type="EMBL" id="JAAOLE020000001">
    <property type="protein sequence ID" value="NVI42236.1"/>
    <property type="molecule type" value="Genomic_DNA"/>
</dbReference>
<organism evidence="1">
    <name type="scientific">Bradyrhizobium septentrionale</name>
    <dbReference type="NCBI Taxonomy" id="1404411"/>
    <lineage>
        <taxon>Bacteria</taxon>
        <taxon>Pseudomonadati</taxon>
        <taxon>Pseudomonadota</taxon>
        <taxon>Alphaproteobacteria</taxon>
        <taxon>Hyphomicrobiales</taxon>
        <taxon>Nitrobacteraceae</taxon>
        <taxon>Bradyrhizobium</taxon>
    </lineage>
</organism>
<sequence>MYFADSKTVTCKCGEPLSELMLVDDQTTGIKFHVGRCLSCREVTVVRSQDMPANDNA</sequence>
<dbReference type="AlphaFoldDB" id="A0A973ZXA0"/>
<proteinExistence type="predicted"/>
<dbReference type="EMBL" id="CP147711">
    <property type="protein sequence ID" value="WXC79269.1"/>
    <property type="molecule type" value="Genomic_DNA"/>
</dbReference>
<reference evidence="2" key="3">
    <citation type="submission" date="2024-03" db="EMBL/GenBank/DDBJ databases">
        <authorList>
            <person name="Bromfield E.S.P."/>
            <person name="Cloutier S."/>
        </authorList>
    </citation>
    <scope>NUCLEOTIDE SEQUENCE</scope>
    <source>
        <strain evidence="2">5S5</strain>
    </source>
</reference>
<protein>
    <submittedName>
        <fullName evidence="1">Uncharacterized protein</fullName>
    </submittedName>
</protein>
<reference evidence="1" key="1">
    <citation type="submission" date="2020-06" db="EMBL/GenBank/DDBJ databases">
        <title>Whole Genome Sequence of Bradyrhizobium sp. Strain 1S1.</title>
        <authorList>
            <person name="Bromfield E.S.P."/>
            <person name="Cloutier S."/>
        </authorList>
    </citation>
    <scope>NUCLEOTIDE SEQUENCE [LARGE SCALE GENOMIC DNA]</scope>
    <source>
        <strain evidence="1">1S1</strain>
    </source>
</reference>
<dbReference type="Proteomes" id="UP001432046">
    <property type="component" value="Chromosome"/>
</dbReference>
<evidence type="ECO:0000313" key="2">
    <source>
        <dbReference type="EMBL" id="WXC79269.1"/>
    </source>
</evidence>
<accession>A0A973ZXA0</accession>
<gene>
    <name evidence="1" type="ORF">HAP48_003805</name>
    <name evidence="2" type="ORF">WDK88_39875</name>
</gene>
<evidence type="ECO:0000313" key="1">
    <source>
        <dbReference type="EMBL" id="NVI42236.1"/>
    </source>
</evidence>
<reference evidence="2" key="2">
    <citation type="journal article" date="2021" name="Int. J. Syst. Evol. Microbiol.">
        <title>Bradyrhizobium septentrionale sp. nov. (sv. septentrionale) and Bradyrhizobium quebecense sp. nov. (sv. septentrionale) associated with legumes native to Canada possess rearranged symbiosis genes and numerous insertion sequences.</title>
        <authorList>
            <person name="Bromfield E.S.P."/>
            <person name="Cloutier S."/>
        </authorList>
    </citation>
    <scope>NUCLEOTIDE SEQUENCE</scope>
    <source>
        <strain evidence="2">5S5</strain>
    </source>
</reference>